<evidence type="ECO:0000256" key="1">
    <source>
        <dbReference type="ARBA" id="ARBA00004651"/>
    </source>
</evidence>
<keyword evidence="10" id="KW-0408">Iron</keyword>
<evidence type="ECO:0000256" key="8">
    <source>
        <dbReference type="ARBA" id="ARBA00022982"/>
    </source>
</evidence>
<evidence type="ECO:0000256" key="4">
    <source>
        <dbReference type="ARBA" id="ARBA00022475"/>
    </source>
</evidence>
<evidence type="ECO:0000313" key="15">
    <source>
        <dbReference type="Proteomes" id="UP000254633"/>
    </source>
</evidence>
<evidence type="ECO:0000256" key="5">
    <source>
        <dbReference type="ARBA" id="ARBA00022617"/>
    </source>
</evidence>
<keyword evidence="6 13" id="KW-0812">Transmembrane</keyword>
<feature type="transmembrane region" description="Helical" evidence="13">
    <location>
        <begin position="6"/>
        <end position="21"/>
    </location>
</feature>
<reference evidence="14 15" key="1">
    <citation type="submission" date="2018-06" db="EMBL/GenBank/DDBJ databases">
        <authorList>
            <consortium name="Pathogen Informatics"/>
            <person name="Doyle S."/>
        </authorList>
    </citation>
    <scope>NUCLEOTIDE SEQUENCE [LARGE SCALE GENOMIC DNA]</scope>
    <source>
        <strain evidence="14 15">NCTC10060</strain>
    </source>
</reference>
<accession>A0A379U348</accession>
<proteinExistence type="inferred from homology"/>
<dbReference type="GO" id="GO:0020037">
    <property type="term" value="F:heme binding"/>
    <property type="evidence" value="ECO:0007669"/>
    <property type="project" value="TreeGrafter"/>
</dbReference>
<name>A0A379U348_SALDZ</name>
<comment type="subcellular location">
    <subcellularLocation>
        <location evidence="1">Cell membrane</location>
        <topology evidence="1">Multi-pass membrane protein</topology>
    </subcellularLocation>
</comment>
<organism evidence="14 15">
    <name type="scientific">Salmonella diarizonae</name>
    <dbReference type="NCBI Taxonomy" id="59204"/>
    <lineage>
        <taxon>Bacteria</taxon>
        <taxon>Pseudomonadati</taxon>
        <taxon>Pseudomonadota</taxon>
        <taxon>Gammaproteobacteria</taxon>
        <taxon>Enterobacterales</taxon>
        <taxon>Enterobacteriaceae</taxon>
        <taxon>Salmonella</taxon>
    </lineage>
</organism>
<keyword evidence="14" id="KW-0560">Oxidoreductase</keyword>
<sequence length="140" mass="15739">MVGMGVLMIFLGLASLWLRYRHRLYHSRPFMHFALWMGPSGLIAILAGWVTTEVGRQPWVVYGLLRTRDAVSAHSTLQMSISLLAFFVVYSLVFGVGYIYMIRLIQKGPQPAETPTAETDGRPARPISAVGESLEQEKRE</sequence>
<dbReference type="Proteomes" id="UP000254633">
    <property type="component" value="Unassembled WGS sequence"/>
</dbReference>
<dbReference type="PANTHER" id="PTHR30365:SF14">
    <property type="entry name" value="CYTOCHROME BD MENAQUINOL OXIDASE SUBUNIT I-RELATED"/>
    <property type="match status" value="1"/>
</dbReference>
<evidence type="ECO:0000256" key="9">
    <source>
        <dbReference type="ARBA" id="ARBA00022989"/>
    </source>
</evidence>
<dbReference type="AlphaFoldDB" id="A0A379U348"/>
<evidence type="ECO:0000313" key="14">
    <source>
        <dbReference type="EMBL" id="SUG57123.1"/>
    </source>
</evidence>
<keyword evidence="9 13" id="KW-1133">Transmembrane helix</keyword>
<keyword evidence="7" id="KW-0479">Metal-binding</keyword>
<evidence type="ECO:0000256" key="2">
    <source>
        <dbReference type="ARBA" id="ARBA00009819"/>
    </source>
</evidence>
<dbReference type="InterPro" id="IPR002585">
    <property type="entry name" value="Cyt-d_ubiquinol_oxidase_su_1"/>
</dbReference>
<evidence type="ECO:0000256" key="7">
    <source>
        <dbReference type="ARBA" id="ARBA00022723"/>
    </source>
</evidence>
<comment type="similarity">
    <text evidence="2">Belongs to the cytochrome ubiquinol oxidase subunit 1 family.</text>
</comment>
<dbReference type="EMBL" id="UGXH01000003">
    <property type="protein sequence ID" value="SUG57123.1"/>
    <property type="molecule type" value="Genomic_DNA"/>
</dbReference>
<evidence type="ECO:0000256" key="12">
    <source>
        <dbReference type="SAM" id="MobiDB-lite"/>
    </source>
</evidence>
<feature type="region of interest" description="Disordered" evidence="12">
    <location>
        <begin position="110"/>
        <end position="140"/>
    </location>
</feature>
<protein>
    <submittedName>
        <fullName evidence="14">Terminal oxidase subunit I</fullName>
        <ecNumber evidence="14">1.10.3.-</ecNumber>
    </submittedName>
</protein>
<dbReference type="GO" id="GO:0019646">
    <property type="term" value="P:aerobic electron transport chain"/>
    <property type="evidence" value="ECO:0007669"/>
    <property type="project" value="InterPro"/>
</dbReference>
<dbReference type="GO" id="GO:0009055">
    <property type="term" value="F:electron transfer activity"/>
    <property type="evidence" value="ECO:0007669"/>
    <property type="project" value="InterPro"/>
</dbReference>
<evidence type="ECO:0000256" key="3">
    <source>
        <dbReference type="ARBA" id="ARBA00022448"/>
    </source>
</evidence>
<dbReference type="GO" id="GO:0070069">
    <property type="term" value="C:cytochrome complex"/>
    <property type="evidence" value="ECO:0007669"/>
    <property type="project" value="InterPro"/>
</dbReference>
<evidence type="ECO:0000256" key="11">
    <source>
        <dbReference type="ARBA" id="ARBA00023136"/>
    </source>
</evidence>
<feature type="transmembrane region" description="Helical" evidence="13">
    <location>
        <begin position="81"/>
        <end position="101"/>
    </location>
</feature>
<gene>
    <name evidence="14" type="primary">cydA_3</name>
    <name evidence="14" type="ORF">NCTC10060_04327</name>
</gene>
<dbReference type="EC" id="1.10.3.-" evidence="14"/>
<evidence type="ECO:0000256" key="10">
    <source>
        <dbReference type="ARBA" id="ARBA00023004"/>
    </source>
</evidence>
<evidence type="ECO:0000256" key="6">
    <source>
        <dbReference type="ARBA" id="ARBA00022692"/>
    </source>
</evidence>
<feature type="transmembrane region" description="Helical" evidence="13">
    <location>
        <begin position="33"/>
        <end position="52"/>
    </location>
</feature>
<keyword evidence="3" id="KW-0813">Transport</keyword>
<dbReference type="PANTHER" id="PTHR30365">
    <property type="entry name" value="CYTOCHROME D UBIQUINOL OXIDASE"/>
    <property type="match status" value="1"/>
</dbReference>
<dbReference type="GO" id="GO:0016682">
    <property type="term" value="F:oxidoreductase activity, acting on diphenols and related substances as donors, oxygen as acceptor"/>
    <property type="evidence" value="ECO:0007669"/>
    <property type="project" value="TreeGrafter"/>
</dbReference>
<dbReference type="GO" id="GO:0046872">
    <property type="term" value="F:metal ion binding"/>
    <property type="evidence" value="ECO:0007669"/>
    <property type="project" value="UniProtKB-KW"/>
</dbReference>
<keyword evidence="4" id="KW-1003">Cell membrane</keyword>
<dbReference type="Pfam" id="PF01654">
    <property type="entry name" value="Cyt_bd_oxida_I"/>
    <property type="match status" value="1"/>
</dbReference>
<keyword evidence="8" id="KW-0249">Electron transport</keyword>
<evidence type="ECO:0000256" key="13">
    <source>
        <dbReference type="SAM" id="Phobius"/>
    </source>
</evidence>
<keyword evidence="5" id="KW-0349">Heme</keyword>
<dbReference type="GO" id="GO:0005886">
    <property type="term" value="C:plasma membrane"/>
    <property type="evidence" value="ECO:0007669"/>
    <property type="project" value="UniProtKB-SubCell"/>
</dbReference>
<keyword evidence="11 13" id="KW-0472">Membrane</keyword>